<feature type="transmembrane region" description="Helical" evidence="8">
    <location>
        <begin position="103"/>
        <end position="125"/>
    </location>
</feature>
<protein>
    <submittedName>
        <fullName evidence="10">MFS transporter</fullName>
    </submittedName>
</protein>
<feature type="transmembrane region" description="Helical" evidence="8">
    <location>
        <begin position="318"/>
        <end position="338"/>
    </location>
</feature>
<gene>
    <name evidence="10" type="ORF">F8O03_06720</name>
</gene>
<dbReference type="RefSeq" id="WP_151423200.1">
    <property type="nucleotide sequence ID" value="NZ_WBJX01000002.1"/>
</dbReference>
<evidence type="ECO:0000313" key="10">
    <source>
        <dbReference type="EMBL" id="KAB1638100.1"/>
    </source>
</evidence>
<dbReference type="Gene3D" id="1.20.1250.20">
    <property type="entry name" value="MFS general substrate transporter like domains"/>
    <property type="match status" value="1"/>
</dbReference>
<dbReference type="PANTHER" id="PTHR23517">
    <property type="entry name" value="RESISTANCE PROTEIN MDTM, PUTATIVE-RELATED-RELATED"/>
    <property type="match status" value="1"/>
</dbReference>
<dbReference type="InterPro" id="IPR036259">
    <property type="entry name" value="MFS_trans_sf"/>
</dbReference>
<evidence type="ECO:0000256" key="7">
    <source>
        <dbReference type="SAM" id="MobiDB-lite"/>
    </source>
</evidence>
<feature type="transmembrane region" description="Helical" evidence="8">
    <location>
        <begin position="12"/>
        <end position="34"/>
    </location>
</feature>
<evidence type="ECO:0000256" key="5">
    <source>
        <dbReference type="ARBA" id="ARBA00022989"/>
    </source>
</evidence>
<evidence type="ECO:0000256" key="1">
    <source>
        <dbReference type="ARBA" id="ARBA00004651"/>
    </source>
</evidence>
<dbReference type="InterPro" id="IPR050171">
    <property type="entry name" value="MFS_Transporters"/>
</dbReference>
<feature type="domain" description="Major facilitator superfamily (MFS) profile" evidence="9">
    <location>
        <begin position="1"/>
        <end position="401"/>
    </location>
</feature>
<sequence length="455" mass="46996">MSELPLAGRRRGFGFAITATMLMMIAASAPSPFYPELAAQFELPPVAITLIFAVYAFTMLATLLLTGALSDTVGRRPVIATGSVVLAASLLLFWQSGGLAMLLIARALQGIAAGLLLPALSAMVVDFAPPRQSEAASLWNTIAAMTGLGIGAITSAFVLDLVVDASSAVFGTLAVVFILAAAVVWATPDSTRSTRSARSTRSTGVRVERSRSERPRSHLAVPARLRRPLGVAVPAIIAGWATNGLFLALASSLVAQEFGATTHAQQSVAIPIFAVAGIITSVLLRRRSARLVSVYGTSALGVGTALSLLALALNSLPVYLLTVAVVGTGFGTAFMGVLKTLMPRVGPTERAAVMAVIYTVSYLAFGVPTIVAGLLVPVATLRGAMTVVGVVIVVLCAVATMRRLRIRDVPDGNEAAHPVTELSDVLVERADRDGAASAASASGERGSRGRAGEGR</sequence>
<keyword evidence="2" id="KW-0813">Transport</keyword>
<dbReference type="PROSITE" id="PS50850">
    <property type="entry name" value="MFS"/>
    <property type="match status" value="1"/>
</dbReference>
<keyword evidence="11" id="KW-1185">Reference proteome</keyword>
<dbReference type="InterPro" id="IPR011701">
    <property type="entry name" value="MFS"/>
</dbReference>
<accession>A0A7J5B247</accession>
<feature type="transmembrane region" description="Helical" evidence="8">
    <location>
        <begin position="291"/>
        <end position="312"/>
    </location>
</feature>
<dbReference type="Proteomes" id="UP000490386">
    <property type="component" value="Unassembled WGS sequence"/>
</dbReference>
<dbReference type="GO" id="GO:0005886">
    <property type="term" value="C:plasma membrane"/>
    <property type="evidence" value="ECO:0007669"/>
    <property type="project" value="UniProtKB-SubCell"/>
</dbReference>
<name>A0A7J5B247_9MICO</name>
<feature type="transmembrane region" description="Helical" evidence="8">
    <location>
        <begin position="381"/>
        <end position="401"/>
    </location>
</feature>
<comment type="caution">
    <text evidence="10">The sequence shown here is derived from an EMBL/GenBank/DDBJ whole genome shotgun (WGS) entry which is preliminary data.</text>
</comment>
<feature type="transmembrane region" description="Helical" evidence="8">
    <location>
        <begin position="267"/>
        <end position="284"/>
    </location>
</feature>
<evidence type="ECO:0000259" key="9">
    <source>
        <dbReference type="PROSITE" id="PS50850"/>
    </source>
</evidence>
<keyword evidence="6 8" id="KW-0472">Membrane</keyword>
<dbReference type="Pfam" id="PF07690">
    <property type="entry name" value="MFS_1"/>
    <property type="match status" value="1"/>
</dbReference>
<feature type="transmembrane region" description="Helical" evidence="8">
    <location>
        <begin position="165"/>
        <end position="186"/>
    </location>
</feature>
<feature type="region of interest" description="Disordered" evidence="7">
    <location>
        <begin position="433"/>
        <end position="455"/>
    </location>
</feature>
<keyword evidence="3" id="KW-1003">Cell membrane</keyword>
<evidence type="ECO:0000256" key="3">
    <source>
        <dbReference type="ARBA" id="ARBA00022475"/>
    </source>
</evidence>
<dbReference type="PANTHER" id="PTHR23517:SF13">
    <property type="entry name" value="MAJOR FACILITATOR SUPERFAMILY MFS_1"/>
    <property type="match status" value="1"/>
</dbReference>
<comment type="subcellular location">
    <subcellularLocation>
        <location evidence="1">Cell membrane</location>
        <topology evidence="1">Multi-pass membrane protein</topology>
    </subcellularLocation>
</comment>
<feature type="compositionally biased region" description="Basic and acidic residues" evidence="7">
    <location>
        <begin position="445"/>
        <end position="455"/>
    </location>
</feature>
<evidence type="ECO:0000256" key="4">
    <source>
        <dbReference type="ARBA" id="ARBA00022692"/>
    </source>
</evidence>
<dbReference type="EMBL" id="WBJX01000002">
    <property type="protein sequence ID" value="KAB1638100.1"/>
    <property type="molecule type" value="Genomic_DNA"/>
</dbReference>
<evidence type="ECO:0000256" key="6">
    <source>
        <dbReference type="ARBA" id="ARBA00023136"/>
    </source>
</evidence>
<feature type="transmembrane region" description="Helical" evidence="8">
    <location>
        <begin position="78"/>
        <end position="97"/>
    </location>
</feature>
<dbReference type="AlphaFoldDB" id="A0A7J5B247"/>
<feature type="transmembrane region" description="Helical" evidence="8">
    <location>
        <begin position="231"/>
        <end position="255"/>
    </location>
</feature>
<keyword evidence="4 8" id="KW-0812">Transmembrane</keyword>
<feature type="transmembrane region" description="Helical" evidence="8">
    <location>
        <begin position="137"/>
        <end position="159"/>
    </location>
</feature>
<feature type="compositionally biased region" description="Basic and acidic residues" evidence="7">
    <location>
        <begin position="206"/>
        <end position="215"/>
    </location>
</feature>
<feature type="compositionally biased region" description="Low complexity" evidence="7">
    <location>
        <begin position="435"/>
        <end position="444"/>
    </location>
</feature>
<evidence type="ECO:0000256" key="8">
    <source>
        <dbReference type="SAM" id="Phobius"/>
    </source>
</evidence>
<organism evidence="10 11">
    <name type="scientific">Pseudoclavibacter terrae</name>
    <dbReference type="NCBI Taxonomy" id="1530195"/>
    <lineage>
        <taxon>Bacteria</taxon>
        <taxon>Bacillati</taxon>
        <taxon>Actinomycetota</taxon>
        <taxon>Actinomycetes</taxon>
        <taxon>Micrococcales</taxon>
        <taxon>Microbacteriaceae</taxon>
        <taxon>Pseudoclavibacter</taxon>
    </lineage>
</organism>
<dbReference type="OrthoDB" id="3177957at2"/>
<feature type="transmembrane region" description="Helical" evidence="8">
    <location>
        <begin position="350"/>
        <end position="375"/>
    </location>
</feature>
<dbReference type="SUPFAM" id="SSF103473">
    <property type="entry name" value="MFS general substrate transporter"/>
    <property type="match status" value="1"/>
</dbReference>
<dbReference type="GO" id="GO:0022857">
    <property type="term" value="F:transmembrane transporter activity"/>
    <property type="evidence" value="ECO:0007669"/>
    <property type="project" value="InterPro"/>
</dbReference>
<keyword evidence="5 8" id="KW-1133">Transmembrane helix</keyword>
<evidence type="ECO:0000313" key="11">
    <source>
        <dbReference type="Proteomes" id="UP000490386"/>
    </source>
</evidence>
<dbReference type="InterPro" id="IPR020846">
    <property type="entry name" value="MFS_dom"/>
</dbReference>
<feature type="region of interest" description="Disordered" evidence="7">
    <location>
        <begin position="193"/>
        <end position="215"/>
    </location>
</feature>
<feature type="transmembrane region" description="Helical" evidence="8">
    <location>
        <begin position="46"/>
        <end position="66"/>
    </location>
</feature>
<feature type="compositionally biased region" description="Low complexity" evidence="7">
    <location>
        <begin position="193"/>
        <end position="205"/>
    </location>
</feature>
<proteinExistence type="predicted"/>
<reference evidence="10 11" key="1">
    <citation type="submission" date="2019-09" db="EMBL/GenBank/DDBJ databases">
        <title>Phylogeny of genus Pseudoclavibacter and closely related genus.</title>
        <authorList>
            <person name="Li Y."/>
        </authorList>
    </citation>
    <scope>NUCLEOTIDE SEQUENCE [LARGE SCALE GENOMIC DNA]</scope>
    <source>
        <strain evidence="10 11">THG-MD12</strain>
    </source>
</reference>
<evidence type="ECO:0000256" key="2">
    <source>
        <dbReference type="ARBA" id="ARBA00022448"/>
    </source>
</evidence>